<proteinExistence type="predicted"/>
<reference evidence="1 2" key="1">
    <citation type="submission" date="2020-02" db="EMBL/GenBank/DDBJ databases">
        <authorList>
            <person name="Ferguson B K."/>
        </authorList>
    </citation>
    <scope>NUCLEOTIDE SEQUENCE [LARGE SCALE GENOMIC DNA]</scope>
</reference>
<gene>
    <name evidence="1" type="ORF">NTEN_LOCUS5038</name>
</gene>
<feature type="non-terminal residue" evidence="1">
    <location>
        <position position="204"/>
    </location>
</feature>
<dbReference type="OrthoDB" id="6628454at2759"/>
<organism evidence="1 2">
    <name type="scientific">Nesidiocoris tenuis</name>
    <dbReference type="NCBI Taxonomy" id="355587"/>
    <lineage>
        <taxon>Eukaryota</taxon>
        <taxon>Metazoa</taxon>
        <taxon>Ecdysozoa</taxon>
        <taxon>Arthropoda</taxon>
        <taxon>Hexapoda</taxon>
        <taxon>Insecta</taxon>
        <taxon>Pterygota</taxon>
        <taxon>Neoptera</taxon>
        <taxon>Paraneoptera</taxon>
        <taxon>Hemiptera</taxon>
        <taxon>Heteroptera</taxon>
        <taxon>Panheteroptera</taxon>
        <taxon>Cimicomorpha</taxon>
        <taxon>Miridae</taxon>
        <taxon>Dicyphina</taxon>
        <taxon>Nesidiocoris</taxon>
    </lineage>
</organism>
<evidence type="ECO:0000313" key="1">
    <source>
        <dbReference type="EMBL" id="CAA9998755.1"/>
    </source>
</evidence>
<protein>
    <submittedName>
        <fullName evidence="1">Uncharacterized protein</fullName>
    </submittedName>
</protein>
<dbReference type="PANTHER" id="PTHR31511">
    <property type="entry name" value="PROTEIN CBG23764"/>
    <property type="match status" value="1"/>
</dbReference>
<dbReference type="EMBL" id="CADCXU010007322">
    <property type="protein sequence ID" value="CAA9998755.1"/>
    <property type="molecule type" value="Genomic_DNA"/>
</dbReference>
<sequence length="204" mass="23483">MTFHTKCQPVLSADDITSHIKTHFEDLLNKEGKNQPSQGSGWTLSRVRRLVMNFSQYHPLKGSSFVELPKWVKDKKACINVQNTDNFCFIYCVLCALNDPQIHPERTYHYGNRINDDIFQGFTYPLSLSDIVKFEKRSQKGYANYPSMAINVYEIGKKMTSTNTERSLNGKTTEKDDIRPVLISTFHNSAEKEIDLLYITDDNS</sequence>
<accession>A0A6H5GAE3</accession>
<dbReference type="PANTHER" id="PTHR31511:SF12">
    <property type="entry name" value="RHO TERMINATION FACTOR N-TERMINAL DOMAIN-CONTAINING PROTEIN"/>
    <property type="match status" value="1"/>
</dbReference>
<evidence type="ECO:0000313" key="2">
    <source>
        <dbReference type="Proteomes" id="UP000479000"/>
    </source>
</evidence>
<keyword evidence="2" id="KW-1185">Reference proteome</keyword>
<name>A0A6H5GAE3_9HEMI</name>
<dbReference type="Proteomes" id="UP000479000">
    <property type="component" value="Unassembled WGS sequence"/>
</dbReference>
<dbReference type="AlphaFoldDB" id="A0A6H5GAE3"/>